<feature type="domain" description="HTH tetR-type" evidence="3">
    <location>
        <begin position="7"/>
        <end position="67"/>
    </location>
</feature>
<dbReference type="PROSITE" id="PS50977">
    <property type="entry name" value="HTH_TETR_2"/>
    <property type="match status" value="1"/>
</dbReference>
<dbReference type="InterPro" id="IPR001647">
    <property type="entry name" value="HTH_TetR"/>
</dbReference>
<dbReference type="InterPro" id="IPR009057">
    <property type="entry name" value="Homeodomain-like_sf"/>
</dbReference>
<evidence type="ECO:0000259" key="3">
    <source>
        <dbReference type="PROSITE" id="PS50977"/>
    </source>
</evidence>
<dbReference type="GO" id="GO:0000976">
    <property type="term" value="F:transcription cis-regulatory region binding"/>
    <property type="evidence" value="ECO:0007669"/>
    <property type="project" value="TreeGrafter"/>
</dbReference>
<keyword evidence="5" id="KW-1185">Reference proteome</keyword>
<protein>
    <recommendedName>
        <fullName evidence="3">HTH tetR-type domain-containing protein</fullName>
    </recommendedName>
</protein>
<dbReference type="InterPro" id="IPR050109">
    <property type="entry name" value="HTH-type_TetR-like_transc_reg"/>
</dbReference>
<evidence type="ECO:0000256" key="1">
    <source>
        <dbReference type="ARBA" id="ARBA00023125"/>
    </source>
</evidence>
<evidence type="ECO:0000256" key="2">
    <source>
        <dbReference type="PROSITE-ProRule" id="PRU00335"/>
    </source>
</evidence>
<dbReference type="Gene3D" id="1.10.357.10">
    <property type="entry name" value="Tetracycline Repressor, domain 2"/>
    <property type="match status" value="1"/>
</dbReference>
<dbReference type="EMBL" id="BSRZ01000003">
    <property type="protein sequence ID" value="GLW63609.1"/>
    <property type="molecule type" value="Genomic_DNA"/>
</dbReference>
<evidence type="ECO:0000313" key="4">
    <source>
        <dbReference type="EMBL" id="GLW63609.1"/>
    </source>
</evidence>
<keyword evidence="1 2" id="KW-0238">DNA-binding</keyword>
<reference evidence="4" key="1">
    <citation type="submission" date="2023-02" db="EMBL/GenBank/DDBJ databases">
        <title>Actinomadura rubrobrunea NBRC 14622.</title>
        <authorList>
            <person name="Ichikawa N."/>
            <person name="Sato H."/>
            <person name="Tonouchi N."/>
        </authorList>
    </citation>
    <scope>NUCLEOTIDE SEQUENCE</scope>
    <source>
        <strain evidence="4">NBRC 14622</strain>
    </source>
</reference>
<feature type="DNA-binding region" description="H-T-H motif" evidence="2">
    <location>
        <begin position="30"/>
        <end position="49"/>
    </location>
</feature>
<dbReference type="SUPFAM" id="SSF46689">
    <property type="entry name" value="Homeodomain-like"/>
    <property type="match status" value="1"/>
</dbReference>
<comment type="caution">
    <text evidence="4">The sequence shown here is derived from an EMBL/GenBank/DDBJ whole genome shotgun (WGS) entry which is preliminary data.</text>
</comment>
<dbReference type="GO" id="GO:0003700">
    <property type="term" value="F:DNA-binding transcription factor activity"/>
    <property type="evidence" value="ECO:0007669"/>
    <property type="project" value="TreeGrafter"/>
</dbReference>
<proteinExistence type="predicted"/>
<dbReference type="Pfam" id="PF00440">
    <property type="entry name" value="TetR_N"/>
    <property type="match status" value="1"/>
</dbReference>
<sequence>MPPPTADATRERIIDAAEECFARFGVARTTVGDIATAAGLSRATVYRGVAGGRDELILAVPLRTLRRFLDGLAERLRGLRSVPEAIVEGAVELLFRVIASLIVMDRGRDDAGTRRFPRTYVVPAITGP</sequence>
<dbReference type="PANTHER" id="PTHR30055:SF153">
    <property type="entry name" value="HTH-TYPE TRANSCRIPTIONAL REPRESSOR RV3405C"/>
    <property type="match status" value="1"/>
</dbReference>
<organism evidence="4 5">
    <name type="scientific">Actinomadura rubrobrunea</name>
    <dbReference type="NCBI Taxonomy" id="115335"/>
    <lineage>
        <taxon>Bacteria</taxon>
        <taxon>Bacillati</taxon>
        <taxon>Actinomycetota</taxon>
        <taxon>Actinomycetes</taxon>
        <taxon>Streptosporangiales</taxon>
        <taxon>Thermomonosporaceae</taxon>
        <taxon>Actinomadura</taxon>
    </lineage>
</organism>
<name>A0A9W6PV26_9ACTN</name>
<accession>A0A9W6PV26</accession>
<dbReference type="PANTHER" id="PTHR30055">
    <property type="entry name" value="HTH-TYPE TRANSCRIPTIONAL REGULATOR RUTR"/>
    <property type="match status" value="1"/>
</dbReference>
<evidence type="ECO:0000313" key="5">
    <source>
        <dbReference type="Proteomes" id="UP001165124"/>
    </source>
</evidence>
<dbReference type="AlphaFoldDB" id="A0A9W6PV26"/>
<dbReference type="Proteomes" id="UP001165124">
    <property type="component" value="Unassembled WGS sequence"/>
</dbReference>
<gene>
    <name evidence="4" type="ORF">Arub01_18530</name>
</gene>
<dbReference type="RefSeq" id="WP_067910589.1">
    <property type="nucleotide sequence ID" value="NZ_BSRZ01000003.1"/>
</dbReference>